<geneLocation type="mitochondrion" evidence="7"/>
<evidence type="ECO:0000256" key="1">
    <source>
        <dbReference type="ARBA" id="ARBA00004141"/>
    </source>
</evidence>
<comment type="subcellular location">
    <subcellularLocation>
        <location evidence="1">Membrane</location>
        <topology evidence="1">Multi-pass membrane protein</topology>
    </subcellularLocation>
</comment>
<feature type="transmembrane region" description="Helical" evidence="5">
    <location>
        <begin position="249"/>
        <end position="269"/>
    </location>
</feature>
<feature type="transmembrane region" description="Helical" evidence="5">
    <location>
        <begin position="337"/>
        <end position="359"/>
    </location>
</feature>
<gene>
    <name evidence="7" type="primary">nad2</name>
</gene>
<proteinExistence type="predicted"/>
<feature type="transmembrane region" description="Helical" evidence="5">
    <location>
        <begin position="90"/>
        <end position="109"/>
    </location>
</feature>
<organism evidence="7">
    <name type="scientific">Ishige okamurae</name>
    <dbReference type="NCBI Taxonomy" id="233772"/>
    <lineage>
        <taxon>Eukaryota</taxon>
        <taxon>Sar</taxon>
        <taxon>Stramenopiles</taxon>
        <taxon>Ochrophyta</taxon>
        <taxon>PX clade</taxon>
        <taxon>Phaeophyceae</taxon>
        <taxon>Ectocarpales</taxon>
        <taxon>Ishigeaceae</taxon>
        <taxon>Ishige</taxon>
    </lineage>
</organism>
<protein>
    <submittedName>
        <fullName evidence="7">NADH dehydrogenase subunit 2</fullName>
    </submittedName>
</protein>
<feature type="transmembrane region" description="Helical" evidence="5">
    <location>
        <begin position="281"/>
        <end position="303"/>
    </location>
</feature>
<accession>A0A4Y5T841</accession>
<name>A0A4Y5T841_9PHAE</name>
<feature type="transmembrane region" description="Helical" evidence="5">
    <location>
        <begin position="203"/>
        <end position="228"/>
    </location>
</feature>
<dbReference type="GO" id="GO:0042773">
    <property type="term" value="P:ATP synthesis coupled electron transport"/>
    <property type="evidence" value="ECO:0007669"/>
    <property type="project" value="InterPro"/>
</dbReference>
<keyword evidence="2 5" id="KW-0812">Transmembrane</keyword>
<dbReference type="InterPro" id="IPR010096">
    <property type="entry name" value="NADH-Q_OxRdtase_suN/2"/>
</dbReference>
<dbReference type="PANTHER" id="PTHR22773">
    <property type="entry name" value="NADH DEHYDROGENASE"/>
    <property type="match status" value="1"/>
</dbReference>
<feature type="transmembrane region" description="Helical" evidence="5">
    <location>
        <begin position="12"/>
        <end position="31"/>
    </location>
</feature>
<dbReference type="Pfam" id="PF00361">
    <property type="entry name" value="Proton_antipo_M"/>
    <property type="match status" value="1"/>
</dbReference>
<dbReference type="GO" id="GO:0016020">
    <property type="term" value="C:membrane"/>
    <property type="evidence" value="ECO:0007669"/>
    <property type="project" value="UniProtKB-SubCell"/>
</dbReference>
<evidence type="ECO:0000259" key="6">
    <source>
        <dbReference type="Pfam" id="PF00361"/>
    </source>
</evidence>
<feature type="transmembrane region" description="Helical" evidence="5">
    <location>
        <begin position="415"/>
        <end position="435"/>
    </location>
</feature>
<keyword evidence="4 5" id="KW-0472">Membrane</keyword>
<keyword evidence="7" id="KW-0496">Mitochondrion</keyword>
<feature type="transmembrane region" description="Helical" evidence="5">
    <location>
        <begin position="380"/>
        <end position="403"/>
    </location>
</feature>
<feature type="transmembrane region" description="Helical" evidence="5">
    <location>
        <begin position="138"/>
        <end position="157"/>
    </location>
</feature>
<feature type="transmembrane region" description="Helical" evidence="5">
    <location>
        <begin position="169"/>
        <end position="191"/>
    </location>
</feature>
<evidence type="ECO:0000256" key="5">
    <source>
        <dbReference type="SAM" id="Phobius"/>
    </source>
</evidence>
<feature type="transmembrane region" description="Helical" evidence="5">
    <location>
        <begin position="310"/>
        <end position="331"/>
    </location>
</feature>
<evidence type="ECO:0000313" key="7">
    <source>
        <dbReference type="EMBL" id="QDB64169.1"/>
    </source>
</evidence>
<evidence type="ECO:0000256" key="3">
    <source>
        <dbReference type="ARBA" id="ARBA00022989"/>
    </source>
</evidence>
<feature type="transmembrane region" description="Helical" evidence="5">
    <location>
        <begin position="114"/>
        <end position="132"/>
    </location>
</feature>
<dbReference type="EMBL" id="MG940857">
    <property type="protein sequence ID" value="QDB64169.1"/>
    <property type="molecule type" value="Genomic_DNA"/>
</dbReference>
<sequence length="493" mass="55417">MKLVFQSDLSLFLPEFFVCIGLLLILLYGSFSLHLGTTFYTNLNFTVARLSILILIQSFFLILNNQTIPFYTIVWDSNFVLDSAAKWSKLIISSGLISCVCCSFSFLFISRIRLFEIFVFFLNICLSFFLLISSYSLTTLYLSIELISMTFYILACLKRDSGLSSEAGLKYFILGSLASVFFLFGSLYIYISIGSIGYQPAILLVSTGLIPSIYIYLGFLLISCALLFKIGAAPYHNWVVDVYDGAPTLMSFLFSVVPKFGFFVALSRIVFTLGPSMFSCLWESLFLCCGLFGLLIGCLGGLGELKLKRVFAYSSIGHVGFICLSYSTGILNSLYSSFIYLFVYTITSIFIWTYILQLDPATRKKLSLSNSLGLLQSNQIFSFTIIFTLLSLAGIPPFAGFFAKLNVFSCLMESSFYFIGLLTVLLSIVSSFYYLRFVKIIFFEKSFFWVHFVQIDKNKAGLLSLSFLCINLYIFTADLMFLLSSKTSLGFLA</sequence>
<reference evidence="7" key="1">
    <citation type="submission" date="2018-02" db="EMBL/GenBank/DDBJ databases">
        <title>Mitochondrial genome of the brown alga Ishige okamurae.</title>
        <authorList>
            <person name="Liu F."/>
        </authorList>
    </citation>
    <scope>NUCLEOTIDE SEQUENCE</scope>
</reference>
<dbReference type="GO" id="GO:0008137">
    <property type="term" value="F:NADH dehydrogenase (ubiquinone) activity"/>
    <property type="evidence" value="ECO:0007669"/>
    <property type="project" value="InterPro"/>
</dbReference>
<feature type="domain" description="NADH:quinone oxidoreductase/Mrp antiporter transmembrane" evidence="6">
    <location>
        <begin position="134"/>
        <end position="428"/>
    </location>
</feature>
<dbReference type="NCBIfam" id="TIGR01770">
    <property type="entry name" value="NDH_I_N"/>
    <property type="match status" value="1"/>
</dbReference>
<keyword evidence="3 5" id="KW-1133">Transmembrane helix</keyword>
<evidence type="ECO:0000256" key="2">
    <source>
        <dbReference type="ARBA" id="ARBA00022692"/>
    </source>
</evidence>
<evidence type="ECO:0000256" key="4">
    <source>
        <dbReference type="ARBA" id="ARBA00023136"/>
    </source>
</evidence>
<dbReference type="AlphaFoldDB" id="A0A4Y5T841"/>
<dbReference type="InterPro" id="IPR001750">
    <property type="entry name" value="ND/Mrp_TM"/>
</dbReference>
<feature type="transmembrane region" description="Helical" evidence="5">
    <location>
        <begin position="462"/>
        <end position="483"/>
    </location>
</feature>